<dbReference type="InterPro" id="IPR023213">
    <property type="entry name" value="CAT-like_dom_sf"/>
</dbReference>
<evidence type="ECO:0000256" key="11">
    <source>
        <dbReference type="RuleBase" id="RU361138"/>
    </source>
</evidence>
<feature type="region of interest" description="Disordered" evidence="12">
    <location>
        <begin position="81"/>
        <end position="187"/>
    </location>
</feature>
<dbReference type="CDD" id="cd06849">
    <property type="entry name" value="lipoyl_domain"/>
    <property type="match status" value="1"/>
</dbReference>
<dbReference type="RefSeq" id="WP_130140953.1">
    <property type="nucleotide sequence ID" value="NZ_SGIT01000001.1"/>
</dbReference>
<dbReference type="SUPFAM" id="SSF51230">
    <property type="entry name" value="Single hybrid motif"/>
    <property type="match status" value="1"/>
</dbReference>
<name>A0A4V2DCU7_9SPHI</name>
<dbReference type="Gene3D" id="3.30.559.10">
    <property type="entry name" value="Chloramphenicol acetyltransferase-like domain"/>
    <property type="match status" value="1"/>
</dbReference>
<dbReference type="GO" id="GO:0005829">
    <property type="term" value="C:cytosol"/>
    <property type="evidence" value="ECO:0007669"/>
    <property type="project" value="TreeGrafter"/>
</dbReference>
<feature type="domain" description="Peripheral subunit-binding (PSBD)" evidence="14">
    <location>
        <begin position="116"/>
        <end position="153"/>
    </location>
</feature>
<evidence type="ECO:0000313" key="15">
    <source>
        <dbReference type="EMBL" id="RZF62728.1"/>
    </source>
</evidence>
<dbReference type="Pfam" id="PF02817">
    <property type="entry name" value="E3_binding"/>
    <property type="match status" value="1"/>
</dbReference>
<sequence>MSLEIKVPAVGESITEVTLAQWLKQDGDYVEMDENIAELESDKATFELPAEKAGILKIIAQEGDTLEIGAVVCTIEDGDAPAGGADKKEEAPAAKEETTALAKEETESSDSYAAGTASPAAAKILREKGIDPSTIKGTGKDGRITKEDAEKAQAKPATPKAESKPAAAPASSTPVAAAGSRNERREKMTSLRKTIAKRLVSVKNETAMLTTFNEVNMQPIMDLRAKYKDAFKEKHGVGLGFMSFFTKAVTMALKEWPAVNARIEENEIVYSDFADISIAVSAPKGLVVPVIRNAESMSLYQIEKEVINLATKARDNKLTIEEMTGGTFTITNGGVFGSMMSTPIINAPQSAILGMHNIVQRPVAENGQVVIRPMMYIALSYDHRTIDGRESVSFLVRVKQLLEDPARLLLEV</sequence>
<evidence type="ECO:0000259" key="14">
    <source>
        <dbReference type="PROSITE" id="PS51826"/>
    </source>
</evidence>
<evidence type="ECO:0000256" key="10">
    <source>
        <dbReference type="ARBA" id="ARBA00052761"/>
    </source>
</evidence>
<dbReference type="InterPro" id="IPR001078">
    <property type="entry name" value="2-oxoacid_DH_actylTfrase"/>
</dbReference>
<comment type="pathway">
    <text evidence="2 11">Amino-acid degradation; L-lysine degradation via saccharopine pathway; glutaryl-CoA from L-lysine: step 6/6.</text>
</comment>
<feature type="domain" description="Lipoyl-binding" evidence="13">
    <location>
        <begin position="2"/>
        <end position="76"/>
    </location>
</feature>
<dbReference type="EC" id="2.3.1.61" evidence="4 11"/>
<dbReference type="GO" id="GO:0033512">
    <property type="term" value="P:L-lysine catabolic process to acetyl-CoA via saccharopine"/>
    <property type="evidence" value="ECO:0007669"/>
    <property type="project" value="UniProtKB-UniRule"/>
</dbReference>
<evidence type="ECO:0000313" key="16">
    <source>
        <dbReference type="Proteomes" id="UP000292855"/>
    </source>
</evidence>
<dbReference type="PANTHER" id="PTHR43416">
    <property type="entry name" value="DIHYDROLIPOYLLYSINE-RESIDUE SUCCINYLTRANSFERASE COMPONENT OF 2-OXOGLUTARATE DEHYDROGENASE COMPLEX, MITOCHONDRIAL-RELATED"/>
    <property type="match status" value="1"/>
</dbReference>
<dbReference type="Gene3D" id="4.10.320.10">
    <property type="entry name" value="E3-binding domain"/>
    <property type="match status" value="1"/>
</dbReference>
<keyword evidence="9 11" id="KW-0012">Acyltransferase</keyword>
<dbReference type="PROSITE" id="PS50968">
    <property type="entry name" value="BIOTINYL_LIPOYL"/>
    <property type="match status" value="1"/>
</dbReference>
<evidence type="ECO:0000256" key="2">
    <source>
        <dbReference type="ARBA" id="ARBA00005145"/>
    </source>
</evidence>
<dbReference type="PROSITE" id="PS51826">
    <property type="entry name" value="PSBD"/>
    <property type="match status" value="1"/>
</dbReference>
<evidence type="ECO:0000259" key="13">
    <source>
        <dbReference type="PROSITE" id="PS50968"/>
    </source>
</evidence>
<dbReference type="GO" id="GO:0004149">
    <property type="term" value="F:dihydrolipoyllysine-residue succinyltransferase activity"/>
    <property type="evidence" value="ECO:0007669"/>
    <property type="project" value="UniProtKB-UniRule"/>
</dbReference>
<evidence type="ECO:0000256" key="9">
    <source>
        <dbReference type="ARBA" id="ARBA00023315"/>
    </source>
</evidence>
<dbReference type="UniPathway" id="UPA00868">
    <property type="reaction ID" value="UER00840"/>
</dbReference>
<feature type="compositionally biased region" description="Low complexity" evidence="12">
    <location>
        <begin position="154"/>
        <end position="178"/>
    </location>
</feature>
<dbReference type="InterPro" id="IPR050537">
    <property type="entry name" value="2-oxoacid_dehydrogenase"/>
</dbReference>
<comment type="caution">
    <text evidence="15">The sequence shown here is derived from an EMBL/GenBank/DDBJ whole genome shotgun (WGS) entry which is preliminary data.</text>
</comment>
<evidence type="ECO:0000256" key="7">
    <source>
        <dbReference type="ARBA" id="ARBA00022679"/>
    </source>
</evidence>
<dbReference type="GO" id="GO:0045252">
    <property type="term" value="C:oxoglutarate dehydrogenase complex"/>
    <property type="evidence" value="ECO:0007669"/>
    <property type="project" value="UniProtKB-UniRule"/>
</dbReference>
<dbReference type="InterPro" id="IPR003016">
    <property type="entry name" value="2-oxoA_DH_lipoyl-BS"/>
</dbReference>
<dbReference type="InterPro" id="IPR000089">
    <property type="entry name" value="Biotin_lipoyl"/>
</dbReference>
<dbReference type="Gene3D" id="2.40.50.100">
    <property type="match status" value="1"/>
</dbReference>
<dbReference type="InterPro" id="IPR006255">
    <property type="entry name" value="SucB"/>
</dbReference>
<evidence type="ECO:0000256" key="8">
    <source>
        <dbReference type="ARBA" id="ARBA00022823"/>
    </source>
</evidence>
<keyword evidence="6 11" id="KW-0816">Tricarboxylic acid cycle</keyword>
<keyword evidence="8 11" id="KW-0450">Lipoyl</keyword>
<evidence type="ECO:0000256" key="12">
    <source>
        <dbReference type="SAM" id="MobiDB-lite"/>
    </source>
</evidence>
<evidence type="ECO:0000256" key="5">
    <source>
        <dbReference type="ARBA" id="ARBA00019511"/>
    </source>
</evidence>
<dbReference type="Pfam" id="PF00364">
    <property type="entry name" value="Biotin_lipoyl"/>
    <property type="match status" value="1"/>
</dbReference>
<evidence type="ECO:0000256" key="3">
    <source>
        <dbReference type="ARBA" id="ARBA00007317"/>
    </source>
</evidence>
<accession>A0A4V2DCU7</accession>
<evidence type="ECO:0000256" key="6">
    <source>
        <dbReference type="ARBA" id="ARBA00022532"/>
    </source>
</evidence>
<reference evidence="15 16" key="1">
    <citation type="submission" date="2019-02" db="EMBL/GenBank/DDBJ databases">
        <authorList>
            <person name="Li Y."/>
        </authorList>
    </citation>
    <scope>NUCLEOTIDE SEQUENCE [LARGE SCALE GENOMIC DNA]</scope>
    <source>
        <strain evidence="15 16">30C10-4-7</strain>
    </source>
</reference>
<dbReference type="PROSITE" id="PS00189">
    <property type="entry name" value="LIPOYL"/>
    <property type="match status" value="1"/>
</dbReference>
<dbReference type="SUPFAM" id="SSF47005">
    <property type="entry name" value="Peripheral subunit-binding domain of 2-oxo acid dehydrogenase complex"/>
    <property type="match status" value="1"/>
</dbReference>
<dbReference type="OrthoDB" id="9805770at2"/>
<dbReference type="GO" id="GO:0006099">
    <property type="term" value="P:tricarboxylic acid cycle"/>
    <property type="evidence" value="ECO:0007669"/>
    <property type="project" value="UniProtKB-UniRule"/>
</dbReference>
<dbReference type="InterPro" id="IPR036625">
    <property type="entry name" value="E3-bd_dom_sf"/>
</dbReference>
<evidence type="ECO:0000256" key="1">
    <source>
        <dbReference type="ARBA" id="ARBA00004052"/>
    </source>
</evidence>
<dbReference type="NCBIfam" id="TIGR01347">
    <property type="entry name" value="sucB"/>
    <property type="match status" value="1"/>
</dbReference>
<dbReference type="Proteomes" id="UP000292855">
    <property type="component" value="Unassembled WGS sequence"/>
</dbReference>
<feature type="compositionally biased region" description="Basic and acidic residues" evidence="12">
    <location>
        <begin position="85"/>
        <end position="106"/>
    </location>
</feature>
<dbReference type="SUPFAM" id="SSF52777">
    <property type="entry name" value="CoA-dependent acyltransferases"/>
    <property type="match status" value="1"/>
</dbReference>
<proteinExistence type="inferred from homology"/>
<gene>
    <name evidence="15" type="primary">odhB</name>
    <name evidence="15" type="ORF">EWE74_08050</name>
</gene>
<dbReference type="InterPro" id="IPR011053">
    <property type="entry name" value="Single_hybrid_motif"/>
</dbReference>
<protein>
    <recommendedName>
        <fullName evidence="5 11">Dihydrolipoyllysine-residue succinyltransferase component of 2-oxoglutarate dehydrogenase complex</fullName>
        <ecNumber evidence="4 11">2.3.1.61</ecNumber>
    </recommendedName>
    <alternativeName>
        <fullName evidence="11">2-oxoglutarate dehydrogenase complex component E2</fullName>
    </alternativeName>
</protein>
<organism evidence="15 16">
    <name type="scientific">Sphingobacterium corticibacterium</name>
    <dbReference type="NCBI Taxonomy" id="2484746"/>
    <lineage>
        <taxon>Bacteria</taxon>
        <taxon>Pseudomonadati</taxon>
        <taxon>Bacteroidota</taxon>
        <taxon>Sphingobacteriia</taxon>
        <taxon>Sphingobacteriales</taxon>
        <taxon>Sphingobacteriaceae</taxon>
        <taxon>Sphingobacterium</taxon>
    </lineage>
</organism>
<feature type="compositionally biased region" description="Basic and acidic residues" evidence="12">
    <location>
        <begin position="138"/>
        <end position="153"/>
    </location>
</feature>
<dbReference type="AlphaFoldDB" id="A0A4V2DCU7"/>
<dbReference type="PANTHER" id="PTHR43416:SF5">
    <property type="entry name" value="DIHYDROLIPOYLLYSINE-RESIDUE SUCCINYLTRANSFERASE COMPONENT OF 2-OXOGLUTARATE DEHYDROGENASE COMPLEX, MITOCHONDRIAL"/>
    <property type="match status" value="1"/>
</dbReference>
<dbReference type="FunFam" id="3.30.559.10:FF:000007">
    <property type="entry name" value="Dihydrolipoamide acetyltransferase component of pyruvate dehydrogenase complex"/>
    <property type="match status" value="1"/>
</dbReference>
<comment type="catalytic activity">
    <reaction evidence="10 11">
        <text>N(6)-[(R)-dihydrolipoyl]-L-lysyl-[protein] + succinyl-CoA = N(6)-[(R)-S(8)-succinyldihydrolipoyl]-L-lysyl-[protein] + CoA</text>
        <dbReference type="Rhea" id="RHEA:15213"/>
        <dbReference type="Rhea" id="RHEA-COMP:10475"/>
        <dbReference type="Rhea" id="RHEA-COMP:20092"/>
        <dbReference type="ChEBI" id="CHEBI:57287"/>
        <dbReference type="ChEBI" id="CHEBI:57292"/>
        <dbReference type="ChEBI" id="CHEBI:83100"/>
        <dbReference type="ChEBI" id="CHEBI:83120"/>
        <dbReference type="EC" id="2.3.1.61"/>
    </reaction>
</comment>
<dbReference type="EMBL" id="SGIT01000001">
    <property type="protein sequence ID" value="RZF62728.1"/>
    <property type="molecule type" value="Genomic_DNA"/>
</dbReference>
<comment type="cofactor">
    <cofactor evidence="11">
        <name>(R)-lipoate</name>
        <dbReference type="ChEBI" id="CHEBI:83088"/>
    </cofactor>
    <text evidence="11">Binds 1 lipoyl cofactor covalently.</text>
</comment>
<keyword evidence="7 11" id="KW-0808">Transferase</keyword>
<keyword evidence="16" id="KW-1185">Reference proteome</keyword>
<feature type="compositionally biased region" description="Low complexity" evidence="12">
    <location>
        <begin position="113"/>
        <end position="122"/>
    </location>
</feature>
<comment type="function">
    <text evidence="1 11">E2 component of the 2-oxoglutarate dehydrogenase (OGDH) complex which catalyzes the second step in the conversion of 2-oxoglutarate to succinyl-CoA and CO(2).</text>
</comment>
<evidence type="ECO:0000256" key="4">
    <source>
        <dbReference type="ARBA" id="ARBA00012945"/>
    </source>
</evidence>
<dbReference type="Pfam" id="PF00198">
    <property type="entry name" value="2-oxoacid_dh"/>
    <property type="match status" value="1"/>
</dbReference>
<dbReference type="InterPro" id="IPR004167">
    <property type="entry name" value="PSBD"/>
</dbReference>
<dbReference type="NCBIfam" id="NF004309">
    <property type="entry name" value="PRK05704.1"/>
    <property type="match status" value="1"/>
</dbReference>
<comment type="similarity">
    <text evidence="3 11">Belongs to the 2-oxoacid dehydrogenase family.</text>
</comment>